<protein>
    <recommendedName>
        <fullName evidence="3">SET domain-containing protein</fullName>
    </recommendedName>
</protein>
<dbReference type="GO" id="GO:0005634">
    <property type="term" value="C:nucleus"/>
    <property type="evidence" value="ECO:0007669"/>
    <property type="project" value="TreeGrafter"/>
</dbReference>
<organism evidence="1 2">
    <name type="scientific">Malassezia nana</name>
    <dbReference type="NCBI Taxonomy" id="180528"/>
    <lineage>
        <taxon>Eukaryota</taxon>
        <taxon>Fungi</taxon>
        <taxon>Dikarya</taxon>
        <taxon>Basidiomycota</taxon>
        <taxon>Ustilaginomycotina</taxon>
        <taxon>Malasseziomycetes</taxon>
        <taxon>Malasseziales</taxon>
        <taxon>Malasseziaceae</taxon>
        <taxon>Malassezia</taxon>
    </lineage>
</organism>
<proteinExistence type="predicted"/>
<keyword evidence="2" id="KW-1185">Reference proteome</keyword>
<dbReference type="GO" id="GO:0016279">
    <property type="term" value="F:protein-lysine N-methyltransferase activity"/>
    <property type="evidence" value="ECO:0007669"/>
    <property type="project" value="TreeGrafter"/>
</dbReference>
<evidence type="ECO:0008006" key="3">
    <source>
        <dbReference type="Google" id="ProtNLM"/>
    </source>
</evidence>
<gene>
    <name evidence="1" type="ORF">MNAN1_000619</name>
</gene>
<dbReference type="Proteomes" id="UP001213623">
    <property type="component" value="Chromosome 1"/>
</dbReference>
<dbReference type="InterPro" id="IPR050600">
    <property type="entry name" value="SETD3_SETD6_MTase"/>
</dbReference>
<evidence type="ECO:0000313" key="2">
    <source>
        <dbReference type="Proteomes" id="UP001213623"/>
    </source>
</evidence>
<dbReference type="CDD" id="cd10527">
    <property type="entry name" value="SET_LSMT"/>
    <property type="match status" value="1"/>
</dbReference>
<dbReference type="InterPro" id="IPR046341">
    <property type="entry name" value="SET_dom_sf"/>
</dbReference>
<dbReference type="PANTHER" id="PTHR13271:SF34">
    <property type="entry name" value="N-LYSINE METHYLTRANSFERASE SETD6"/>
    <property type="match status" value="1"/>
</dbReference>
<evidence type="ECO:0000313" key="1">
    <source>
        <dbReference type="EMBL" id="WFD25655.1"/>
    </source>
</evidence>
<dbReference type="AlphaFoldDB" id="A0AAF0EJC0"/>
<dbReference type="EMBL" id="CP119892">
    <property type="protein sequence ID" value="WFD25655.1"/>
    <property type="molecule type" value="Genomic_DNA"/>
</dbReference>
<dbReference type="SUPFAM" id="SSF82199">
    <property type="entry name" value="SET domain"/>
    <property type="match status" value="1"/>
</dbReference>
<name>A0AAF0EJC0_9BASI</name>
<accession>A0AAF0EJC0</accession>
<dbReference type="PANTHER" id="PTHR13271">
    <property type="entry name" value="UNCHARACTERIZED PUTATIVE METHYLTRANSFERASE"/>
    <property type="match status" value="1"/>
</dbReference>
<dbReference type="Gene3D" id="3.90.1410.10">
    <property type="entry name" value="set domain protein methyltransferase, domain 1"/>
    <property type="match status" value="1"/>
</dbReference>
<reference evidence="1" key="1">
    <citation type="submission" date="2023-03" db="EMBL/GenBank/DDBJ databases">
        <title>Mating type loci evolution in Malassezia.</title>
        <authorList>
            <person name="Coelho M.A."/>
        </authorList>
    </citation>
    <scope>NUCLEOTIDE SEQUENCE</scope>
    <source>
        <strain evidence="1">CBS 9557</strain>
    </source>
</reference>
<sequence>MAPLCVLYEQSLARLSAFDVYFHYCHPVSLPSTDKTWGNDPYFVYTEAWYRMKRRTHAYQQCLDYPGTCLQELHDFWHTYGEPVLEHMLEATPTLDQFLLAFSLVSSRAFVIDVFHGLCLVPVADLFNHSAPNNVQVESDSDVCIQCGSVQHAHCSSPMSDGATGYVDIRCTDTIEEGDEAMNSYGDLGNAELVCQYGFSLPFKTGWDRCSWDVRMPCERRQVASLLRVPESLLGEDLTKLEPGIMSEFQRQHIEDGIPPSYEEQGAVYDMAPLSHPHDPICPLFVDGYGRASWPLWRLCLFSDTLILHMDDILHEPKLPAWEYDWALTHKPSVNARVAAACAALQRMCEDRIQRLYISSHEQEAMEELEGPAHPVRRSAMYHALQDMDMLRACYSRYAPCPD</sequence>